<evidence type="ECO:0000313" key="2">
    <source>
        <dbReference type="Proteomes" id="UP001431010"/>
    </source>
</evidence>
<evidence type="ECO:0000313" key="1">
    <source>
        <dbReference type="EMBL" id="UFZ04686.1"/>
    </source>
</evidence>
<gene>
    <name evidence="1" type="ORF">LQG66_36850</name>
</gene>
<sequence>MDRDTFLKLAPEYYMLALFIHFDYPRDLHGESSFARDFAVNDDSEWHDFVESAPLRQEALRRLERLGAIKLVLDAFGPILWHRGPNFERLLDEWEKTPSSVFYKARMSGDRREWLMAALPKVNGTAQDLKITSADYSAAAVSEFTSDSFAEAAHPEPADEWAPITLDQTDPVVTEATKQLGAATEAIEQDNGYSIKHPQERDAVVQDLKGGLDKLKSGVVSVGWMRRIVNGLRISSVRFADTIKGQTIDGTLMALREVVKSHMSHLIEHLFWWLH</sequence>
<dbReference type="RefSeq" id="WP_231321735.1">
    <property type="nucleotide sequence ID" value="NZ_CP088156.1"/>
</dbReference>
<dbReference type="EMBL" id="CP088156">
    <property type="protein sequence ID" value="UFZ04686.1"/>
    <property type="molecule type" value="Genomic_DNA"/>
</dbReference>
<organism evidence="1 2">
    <name type="scientific">Bradyrhizobium ontarionense</name>
    <dbReference type="NCBI Taxonomy" id="2898149"/>
    <lineage>
        <taxon>Bacteria</taxon>
        <taxon>Pseudomonadati</taxon>
        <taxon>Pseudomonadota</taxon>
        <taxon>Alphaproteobacteria</taxon>
        <taxon>Hyphomicrobiales</taxon>
        <taxon>Nitrobacteraceae</taxon>
        <taxon>Bradyrhizobium</taxon>
    </lineage>
</organism>
<dbReference type="Proteomes" id="UP001431010">
    <property type="component" value="Chromosome"/>
</dbReference>
<accession>A0ABY3RBX0</accession>
<proteinExistence type="predicted"/>
<reference evidence="1" key="1">
    <citation type="journal article" date="2024" name="Antonie Van Leeuwenhoek">
        <title>Bradyrhizobium ontarionense sp. nov., a novel bacterial symbiont isolated from Aeschynomene indica (Indian jointvetch), harbours photosynthesis, nitrogen fixation and nitrous oxide (N2O) reductase genes.</title>
        <authorList>
            <person name="Bromfield E.S.P."/>
            <person name="Cloutier S."/>
        </authorList>
    </citation>
    <scope>NUCLEOTIDE SEQUENCE</scope>
    <source>
        <strain evidence="1">A19</strain>
    </source>
</reference>
<protein>
    <submittedName>
        <fullName evidence="1">Uncharacterized protein</fullName>
    </submittedName>
</protein>
<name>A0ABY3RBX0_9BRAD</name>
<keyword evidence="2" id="KW-1185">Reference proteome</keyword>